<feature type="compositionally biased region" description="Low complexity" evidence="6">
    <location>
        <begin position="372"/>
        <end position="387"/>
    </location>
</feature>
<dbReference type="OrthoDB" id="14944at10239"/>
<evidence type="ECO:0000313" key="7">
    <source>
        <dbReference type="EMBL" id="AIB03203.1"/>
    </source>
</evidence>
<keyword evidence="1" id="KW-0244">Early protein</keyword>
<keyword evidence="3" id="KW-0238">DNA-binding</keyword>
<evidence type="ECO:0000256" key="4">
    <source>
        <dbReference type="ARBA" id="ARBA00023159"/>
    </source>
</evidence>
<gene>
    <name evidence="7" type="ORF">BoHV6ORF50</name>
</gene>
<dbReference type="KEGG" id="vg:19620182"/>
<evidence type="ECO:0000256" key="6">
    <source>
        <dbReference type="SAM" id="MobiDB-lite"/>
    </source>
</evidence>
<dbReference type="GO" id="GO:0006355">
    <property type="term" value="P:regulation of DNA-templated transcription"/>
    <property type="evidence" value="ECO:0007669"/>
    <property type="project" value="InterPro"/>
</dbReference>
<reference evidence="7 8" key="1">
    <citation type="journal article" date="2014" name="J. Gen. Virol.">
        <title>Novel gammaherpesvirus functions encoded by bovine herpesvirus 6 (bovine lymphotropic virus).</title>
        <authorList>
            <person name="Jia J."/>
            <person name="Delhon G."/>
            <person name="Tulman E.R."/>
            <person name="Diel D.G."/>
            <person name="Osorio F.A."/>
            <person name="Wen X."/>
            <person name="Kutish G.F."/>
            <person name="Rock D.L."/>
        </authorList>
    </citation>
    <scope>NUCLEOTIDE SEQUENCE [LARGE SCALE GENOMIC DNA]</scope>
    <source>
        <strain evidence="7">Pennsylvania 47</strain>
    </source>
</reference>
<organism evidence="7 8">
    <name type="scientific">Bovine gammaherpesvirus 6</name>
    <dbReference type="NCBI Taxonomy" id="1504288"/>
    <lineage>
        <taxon>Viruses</taxon>
        <taxon>Duplodnaviria</taxon>
        <taxon>Heunggongvirae</taxon>
        <taxon>Peploviricota</taxon>
        <taxon>Herviviricetes</taxon>
        <taxon>Herpesvirales</taxon>
        <taxon>Orthoherpesviridae</taxon>
        <taxon>Gammaherpesvirinae</taxon>
        <taxon>Macavirus</taxon>
        <taxon>Macavirus bovinegamma6</taxon>
    </lineage>
</organism>
<dbReference type="RefSeq" id="YP_009042027.1">
    <property type="nucleotide sequence ID" value="NC_024303.1"/>
</dbReference>
<dbReference type="GeneID" id="19620182"/>
<sequence>MMNAYQKNTACTSAQSEAFTLETYSVCYDLNQSAAQSGDLHGLLFDLNCFNLFALYRNYKQRIRSTDGPQLLCASAAGQLVRLFIERIIKHTDQFFLLAPCNSVQMPSTLAIAMYGLLSEVRIKAVGQGRMLGSGRMQIMKAGRHAVDTYSALKEQGEISERLSKFMAYVFQPCKLSDIFAPLAQREQEIRNNQATLMHSMNLVPRRRCPNKSSFSEDRSKRFVIPDSLLYLEQENGTLAYGNPDISSVLGSIEHGKDKDLVSWPIQPPEPNPKQPSIVAFNKKETEQYKKMLLKLDSKSAPTTNNVQPSTSAQCFDSFPSGSVIHTPTGTLIPYKALSSSYYQQPQPHPSTNQGPHLLSNWLQLEQHKAHPQQQAPPEQQQLPPQQQPDLEMQLEEYSFEPDNMDTSSDAKAPLDSLLDDLLDIEEEKYKPGLSCTYAQSAASGNDCRSETEMCFKELGGIPKEEMPQPSPLSSEIRQIFAYLSDDMSSIHEAHLNKELGL</sequence>
<feature type="region of interest" description="Disordered" evidence="6">
    <location>
        <begin position="300"/>
        <end position="319"/>
    </location>
</feature>
<evidence type="ECO:0000256" key="5">
    <source>
        <dbReference type="ARBA" id="ARBA00023163"/>
    </source>
</evidence>
<dbReference type="InterPro" id="IPR004998">
    <property type="entry name" value="Herpes_TAF50"/>
</dbReference>
<feature type="region of interest" description="Disordered" evidence="6">
    <location>
        <begin position="367"/>
        <end position="387"/>
    </location>
</feature>
<keyword evidence="8" id="KW-1185">Reference proteome</keyword>
<evidence type="ECO:0000256" key="3">
    <source>
        <dbReference type="ARBA" id="ARBA00023125"/>
    </source>
</evidence>
<keyword evidence="2" id="KW-0805">Transcription regulation</keyword>
<dbReference type="GO" id="GO:0003677">
    <property type="term" value="F:DNA binding"/>
    <property type="evidence" value="ECO:0007669"/>
    <property type="project" value="UniProtKB-KW"/>
</dbReference>
<evidence type="ECO:0000256" key="1">
    <source>
        <dbReference type="ARBA" id="ARBA00022518"/>
    </source>
</evidence>
<keyword evidence="5" id="KW-0804">Transcription</keyword>
<dbReference type="Pfam" id="PF03326">
    <property type="entry name" value="Herpes_TAF50"/>
    <property type="match status" value="1"/>
</dbReference>
<protein>
    <submittedName>
        <fullName evidence="7">R-transactivator</fullName>
    </submittedName>
</protein>
<name>A0A060CXM5_9GAMA</name>
<keyword evidence="4" id="KW-0010">Activator</keyword>
<proteinExistence type="predicted"/>
<dbReference type="EMBL" id="KJ705001">
    <property type="protein sequence ID" value="AIB03203.1"/>
    <property type="molecule type" value="Genomic_DNA"/>
</dbReference>
<evidence type="ECO:0000256" key="2">
    <source>
        <dbReference type="ARBA" id="ARBA00023015"/>
    </source>
</evidence>
<dbReference type="Proteomes" id="UP000121539">
    <property type="component" value="Segment"/>
</dbReference>
<accession>A0A060CXM5</accession>
<evidence type="ECO:0000313" key="8">
    <source>
        <dbReference type="Proteomes" id="UP000121539"/>
    </source>
</evidence>